<keyword evidence="1" id="KW-0472">Membrane</keyword>
<dbReference type="EMBL" id="JARKIB010000053">
    <property type="protein sequence ID" value="KAJ7754025.1"/>
    <property type="molecule type" value="Genomic_DNA"/>
</dbReference>
<name>A0AAD7IZS3_9AGAR</name>
<keyword evidence="1" id="KW-0812">Transmembrane</keyword>
<keyword evidence="3" id="KW-1185">Reference proteome</keyword>
<accession>A0AAD7IZS3</accession>
<protein>
    <submittedName>
        <fullName evidence="2">Uncharacterized protein</fullName>
    </submittedName>
</protein>
<organism evidence="2 3">
    <name type="scientific">Mycena metata</name>
    <dbReference type="NCBI Taxonomy" id="1033252"/>
    <lineage>
        <taxon>Eukaryota</taxon>
        <taxon>Fungi</taxon>
        <taxon>Dikarya</taxon>
        <taxon>Basidiomycota</taxon>
        <taxon>Agaricomycotina</taxon>
        <taxon>Agaricomycetes</taxon>
        <taxon>Agaricomycetidae</taxon>
        <taxon>Agaricales</taxon>
        <taxon>Marasmiineae</taxon>
        <taxon>Mycenaceae</taxon>
        <taxon>Mycena</taxon>
    </lineage>
</organism>
<feature type="transmembrane region" description="Helical" evidence="1">
    <location>
        <begin position="171"/>
        <end position="193"/>
    </location>
</feature>
<evidence type="ECO:0000256" key="1">
    <source>
        <dbReference type="SAM" id="Phobius"/>
    </source>
</evidence>
<evidence type="ECO:0000313" key="3">
    <source>
        <dbReference type="Proteomes" id="UP001215598"/>
    </source>
</evidence>
<comment type="caution">
    <text evidence="2">The sequence shown here is derived from an EMBL/GenBank/DDBJ whole genome shotgun (WGS) entry which is preliminary data.</text>
</comment>
<keyword evidence="1" id="KW-1133">Transmembrane helix</keyword>
<dbReference type="AlphaFoldDB" id="A0AAD7IZS3"/>
<dbReference type="Proteomes" id="UP001215598">
    <property type="component" value="Unassembled WGS sequence"/>
</dbReference>
<sequence>MYCNATCVCTNPDFQAQADSYLDAATAAECKPAEPQAVLAAQSATCDPCACRFLSFPAPFLFFFSRSVRVFAHDVRVCGGARRSSLPFPLFALGFARAIRVRARRSHPRFASHPALHARLRMSIHVSPPDLLIHPSSFVLILGPPPLAPLPPSAAANGTSATSTPSGAAPALLGSAFAGLVSAAVVAVVGVGWGSRCLKDAIRLTLASKDGEGRRVFFGCCEAGSGAMKSYCTPDS</sequence>
<reference evidence="2" key="1">
    <citation type="submission" date="2023-03" db="EMBL/GenBank/DDBJ databases">
        <title>Massive genome expansion in bonnet fungi (Mycena s.s.) driven by repeated elements and novel gene families across ecological guilds.</title>
        <authorList>
            <consortium name="Lawrence Berkeley National Laboratory"/>
            <person name="Harder C.B."/>
            <person name="Miyauchi S."/>
            <person name="Viragh M."/>
            <person name="Kuo A."/>
            <person name="Thoen E."/>
            <person name="Andreopoulos B."/>
            <person name="Lu D."/>
            <person name="Skrede I."/>
            <person name="Drula E."/>
            <person name="Henrissat B."/>
            <person name="Morin E."/>
            <person name="Kohler A."/>
            <person name="Barry K."/>
            <person name="LaButti K."/>
            <person name="Morin E."/>
            <person name="Salamov A."/>
            <person name="Lipzen A."/>
            <person name="Mereny Z."/>
            <person name="Hegedus B."/>
            <person name="Baldrian P."/>
            <person name="Stursova M."/>
            <person name="Weitz H."/>
            <person name="Taylor A."/>
            <person name="Grigoriev I.V."/>
            <person name="Nagy L.G."/>
            <person name="Martin F."/>
            <person name="Kauserud H."/>
        </authorList>
    </citation>
    <scope>NUCLEOTIDE SEQUENCE</scope>
    <source>
        <strain evidence="2">CBHHK182m</strain>
    </source>
</reference>
<proteinExistence type="predicted"/>
<gene>
    <name evidence="2" type="ORF">B0H16DRAFT_1543173</name>
</gene>
<evidence type="ECO:0000313" key="2">
    <source>
        <dbReference type="EMBL" id="KAJ7754025.1"/>
    </source>
</evidence>